<gene>
    <name evidence="8" type="ORF">FD04_GL000399</name>
</gene>
<dbReference type="InterPro" id="IPR001818">
    <property type="entry name" value="Pept_M10_metallopeptidase"/>
</dbReference>
<name>A0A0R1M0N4_9LACO</name>
<sequence>MKKLGIIVVAALSFGAALIAQPVMSTPTAQAKTKVSVVWKKSMGKHSYQVNASKAKGAYAYTSKLGKKVFKLSNYPNTTFYTKGHEALKIGKSTRIYYYIQSANGKKAGWVWRGYLTTPIMSQSALTKLINSSTDLDPSATLLKQSSAFYSKYRAILRKNYNMTGALTSFTNHQTRVYVSNAGLKSYVTKAMSVWNKALGKKVFIAGTASKHDLVVSSKASNDWDGLNDGTHLYLSSTALKDASYVNSVADTPEIRDLYNQYEDVAQAYKSAKAGSSEKASYLTKGHDLYTKLIAAQKAAAPTATNYWESVLVHELGHSLGLDHTPYLTDIMYAETSDDGFSSSVNGKYSWTSPKDPTQSRRETPSLSTRDVDRAKLAQKLGYW</sequence>
<feature type="compositionally biased region" description="Basic and acidic residues" evidence="5">
    <location>
        <begin position="358"/>
        <end position="372"/>
    </location>
</feature>
<evidence type="ECO:0000313" key="9">
    <source>
        <dbReference type="Proteomes" id="UP000051160"/>
    </source>
</evidence>
<proteinExistence type="predicted"/>
<dbReference type="InterPro" id="IPR024079">
    <property type="entry name" value="MetalloPept_cat_dom_sf"/>
</dbReference>
<keyword evidence="9" id="KW-1185">Reference proteome</keyword>
<keyword evidence="6" id="KW-0732">Signal</keyword>
<evidence type="ECO:0000256" key="3">
    <source>
        <dbReference type="ARBA" id="ARBA00022801"/>
    </source>
</evidence>
<dbReference type="PATRIC" id="fig|1423776.4.peg.403"/>
<dbReference type="SUPFAM" id="SSF55486">
    <property type="entry name" value="Metalloproteases ('zincins'), catalytic domain"/>
    <property type="match status" value="1"/>
</dbReference>
<evidence type="ECO:0000259" key="7">
    <source>
        <dbReference type="Pfam" id="PF00413"/>
    </source>
</evidence>
<dbReference type="AlphaFoldDB" id="A0A0R1M0N4"/>
<dbReference type="EMBL" id="AZEE01000027">
    <property type="protein sequence ID" value="KRK98665.1"/>
    <property type="molecule type" value="Genomic_DNA"/>
</dbReference>
<evidence type="ECO:0000256" key="1">
    <source>
        <dbReference type="ARBA" id="ARBA00022670"/>
    </source>
</evidence>
<keyword evidence="4" id="KW-0862">Zinc</keyword>
<dbReference type="GO" id="GO:0004222">
    <property type="term" value="F:metalloendopeptidase activity"/>
    <property type="evidence" value="ECO:0007669"/>
    <property type="project" value="InterPro"/>
</dbReference>
<dbReference type="STRING" id="1423776.FD04_GL000399"/>
<evidence type="ECO:0000256" key="2">
    <source>
        <dbReference type="ARBA" id="ARBA00022723"/>
    </source>
</evidence>
<accession>A0A0R1M0N4</accession>
<evidence type="ECO:0000313" key="8">
    <source>
        <dbReference type="EMBL" id="KRK98665.1"/>
    </source>
</evidence>
<dbReference type="GO" id="GO:0006508">
    <property type="term" value="P:proteolysis"/>
    <property type="evidence" value="ECO:0007669"/>
    <property type="project" value="UniProtKB-KW"/>
</dbReference>
<evidence type="ECO:0000256" key="5">
    <source>
        <dbReference type="SAM" id="MobiDB-lite"/>
    </source>
</evidence>
<reference evidence="8 9" key="1">
    <citation type="journal article" date="2015" name="Genome Announc.">
        <title>Expanding the biotechnology potential of lactobacilli through comparative genomics of 213 strains and associated genera.</title>
        <authorList>
            <person name="Sun Z."/>
            <person name="Harris H.M."/>
            <person name="McCann A."/>
            <person name="Guo C."/>
            <person name="Argimon S."/>
            <person name="Zhang W."/>
            <person name="Yang X."/>
            <person name="Jeffery I.B."/>
            <person name="Cooney J.C."/>
            <person name="Kagawa T.F."/>
            <person name="Liu W."/>
            <person name="Song Y."/>
            <person name="Salvetti E."/>
            <person name="Wrobel A."/>
            <person name="Rasinkangas P."/>
            <person name="Parkhill J."/>
            <person name="Rea M.C."/>
            <person name="O'Sullivan O."/>
            <person name="Ritari J."/>
            <person name="Douillard F.P."/>
            <person name="Paul Ross R."/>
            <person name="Yang R."/>
            <person name="Briner A.E."/>
            <person name="Felis G.E."/>
            <person name="de Vos W.M."/>
            <person name="Barrangou R."/>
            <person name="Klaenhammer T.R."/>
            <person name="Caufield P.W."/>
            <person name="Cui Y."/>
            <person name="Zhang H."/>
            <person name="O'Toole P.W."/>
        </authorList>
    </citation>
    <scope>NUCLEOTIDE SEQUENCE [LARGE SCALE GENOMIC DNA]</scope>
    <source>
        <strain evidence="8 9">DSM 19909</strain>
    </source>
</reference>
<evidence type="ECO:0000256" key="6">
    <source>
        <dbReference type="SAM" id="SignalP"/>
    </source>
</evidence>
<evidence type="ECO:0000256" key="4">
    <source>
        <dbReference type="ARBA" id="ARBA00022833"/>
    </source>
</evidence>
<comment type="caution">
    <text evidence="8">The sequence shown here is derived from an EMBL/GenBank/DDBJ whole genome shotgun (WGS) entry which is preliminary data.</text>
</comment>
<feature type="compositionally biased region" description="Polar residues" evidence="5">
    <location>
        <begin position="348"/>
        <end position="357"/>
    </location>
</feature>
<organism evidence="8 9">
    <name type="scientific">Secundilactobacillus odoratitofui DSM 19909 = JCM 15043</name>
    <dbReference type="NCBI Taxonomy" id="1423776"/>
    <lineage>
        <taxon>Bacteria</taxon>
        <taxon>Bacillati</taxon>
        <taxon>Bacillota</taxon>
        <taxon>Bacilli</taxon>
        <taxon>Lactobacillales</taxon>
        <taxon>Lactobacillaceae</taxon>
        <taxon>Secundilactobacillus</taxon>
    </lineage>
</organism>
<feature type="signal peptide" evidence="6">
    <location>
        <begin position="1"/>
        <end position="25"/>
    </location>
</feature>
<feature type="domain" description="Peptidase M10 metallopeptidase" evidence="7">
    <location>
        <begin position="179"/>
        <end position="335"/>
    </location>
</feature>
<dbReference type="GO" id="GO:0031012">
    <property type="term" value="C:extracellular matrix"/>
    <property type="evidence" value="ECO:0007669"/>
    <property type="project" value="InterPro"/>
</dbReference>
<dbReference type="GO" id="GO:0008270">
    <property type="term" value="F:zinc ion binding"/>
    <property type="evidence" value="ECO:0007669"/>
    <property type="project" value="InterPro"/>
</dbReference>
<keyword evidence="3" id="KW-0378">Hydrolase</keyword>
<feature type="region of interest" description="Disordered" evidence="5">
    <location>
        <begin position="348"/>
        <end position="372"/>
    </location>
</feature>
<dbReference type="Proteomes" id="UP000051160">
    <property type="component" value="Unassembled WGS sequence"/>
</dbReference>
<protein>
    <recommendedName>
        <fullName evidence="7">Peptidase M10 metallopeptidase domain-containing protein</fullName>
    </recommendedName>
</protein>
<feature type="chain" id="PRO_5038828242" description="Peptidase M10 metallopeptidase domain-containing protein" evidence="6">
    <location>
        <begin position="26"/>
        <end position="384"/>
    </location>
</feature>
<dbReference type="RefSeq" id="WP_054699269.1">
    <property type="nucleotide sequence ID" value="NZ_AZEE01000027.1"/>
</dbReference>
<dbReference type="Gene3D" id="3.40.390.10">
    <property type="entry name" value="Collagenase (Catalytic Domain)"/>
    <property type="match status" value="1"/>
</dbReference>
<keyword evidence="2" id="KW-0479">Metal-binding</keyword>
<dbReference type="Pfam" id="PF00413">
    <property type="entry name" value="Peptidase_M10"/>
    <property type="match status" value="1"/>
</dbReference>
<keyword evidence="1" id="KW-0645">Protease</keyword>
<dbReference type="OrthoDB" id="2328200at2"/>